<reference evidence="2" key="1">
    <citation type="journal article" date="2019" name="Int. J. Syst. Evol. Microbiol.">
        <title>The Global Catalogue of Microorganisms (GCM) 10K type strain sequencing project: providing services to taxonomists for standard genome sequencing and annotation.</title>
        <authorList>
            <consortium name="The Broad Institute Genomics Platform"/>
            <consortium name="The Broad Institute Genome Sequencing Center for Infectious Disease"/>
            <person name="Wu L."/>
            <person name="Ma J."/>
        </authorList>
    </citation>
    <scope>NUCLEOTIDE SEQUENCE [LARGE SCALE GENOMIC DNA]</scope>
    <source>
        <strain evidence="2">JCM 17224</strain>
    </source>
</reference>
<proteinExistence type="predicted"/>
<sequence length="152" mass="17175">MPSPSPFAYYTHAGHRVQVLHQIGRASIARLNGATYVVRFGRSYAEAATPAEAIRYCRQSHTARTTTNGDAQQQIVTWADLVALGIPAEQLAPIYEQNGLDTARPYTYGELRKAIFARRRENCAAFRHWLIMTAKAYDYLQYGTELQINRPL</sequence>
<protein>
    <submittedName>
        <fullName evidence="1">Uncharacterized protein</fullName>
    </submittedName>
</protein>
<keyword evidence="2" id="KW-1185">Reference proteome</keyword>
<accession>A0ABP7S9W4</accession>
<evidence type="ECO:0000313" key="2">
    <source>
        <dbReference type="Proteomes" id="UP001500567"/>
    </source>
</evidence>
<comment type="caution">
    <text evidence="1">The sequence shown here is derived from an EMBL/GenBank/DDBJ whole genome shotgun (WGS) entry which is preliminary data.</text>
</comment>
<name>A0ABP7S9W4_9BACT</name>
<dbReference type="Proteomes" id="UP001500567">
    <property type="component" value="Unassembled WGS sequence"/>
</dbReference>
<dbReference type="EMBL" id="BAABDJ010000018">
    <property type="protein sequence ID" value="GAA4008841.1"/>
    <property type="molecule type" value="Genomic_DNA"/>
</dbReference>
<organism evidence="1 2">
    <name type="scientific">Hymenobacter fastidiosus</name>
    <dbReference type="NCBI Taxonomy" id="486264"/>
    <lineage>
        <taxon>Bacteria</taxon>
        <taxon>Pseudomonadati</taxon>
        <taxon>Bacteroidota</taxon>
        <taxon>Cytophagia</taxon>
        <taxon>Cytophagales</taxon>
        <taxon>Hymenobacteraceae</taxon>
        <taxon>Hymenobacter</taxon>
    </lineage>
</organism>
<gene>
    <name evidence="1" type="ORF">GCM10022408_21220</name>
</gene>
<evidence type="ECO:0000313" key="1">
    <source>
        <dbReference type="EMBL" id="GAA4008841.1"/>
    </source>
</evidence>
<dbReference type="RefSeq" id="WP_345072901.1">
    <property type="nucleotide sequence ID" value="NZ_BAABDJ010000018.1"/>
</dbReference>